<protein>
    <submittedName>
        <fullName evidence="3">RNA polymerase subunit sigma</fullName>
    </submittedName>
</protein>
<proteinExistence type="predicted"/>
<name>A0A2P6TBI3_CHLSO</name>
<reference evidence="3 4" key="1">
    <citation type="journal article" date="2018" name="Plant J.">
        <title>Genome sequences of Chlorella sorokiniana UTEX 1602 and Micractinium conductrix SAG 241.80: implications to maltose excretion by a green alga.</title>
        <authorList>
            <person name="Arriola M.B."/>
            <person name="Velmurugan N."/>
            <person name="Zhang Y."/>
            <person name="Plunkett M.H."/>
            <person name="Hondzo H."/>
            <person name="Barney B.M."/>
        </authorList>
    </citation>
    <scope>NUCLEOTIDE SEQUENCE [LARGE SCALE GENOMIC DNA]</scope>
    <source>
        <strain evidence="4">UTEX 1602</strain>
    </source>
</reference>
<dbReference type="Proteomes" id="UP000239899">
    <property type="component" value="Unassembled WGS sequence"/>
</dbReference>
<accession>A0A2P6TBI3</accession>
<dbReference type="EMBL" id="LHPG02000027">
    <property type="protein sequence ID" value="PRW05910.1"/>
    <property type="molecule type" value="Genomic_DNA"/>
</dbReference>
<feature type="chain" id="PRO_5015129159" evidence="2">
    <location>
        <begin position="23"/>
        <end position="591"/>
    </location>
</feature>
<evidence type="ECO:0000256" key="1">
    <source>
        <dbReference type="SAM" id="MobiDB-lite"/>
    </source>
</evidence>
<feature type="region of interest" description="Disordered" evidence="1">
    <location>
        <begin position="68"/>
        <end position="97"/>
    </location>
</feature>
<comment type="caution">
    <text evidence="3">The sequence shown here is derived from an EMBL/GenBank/DDBJ whole genome shotgun (WGS) entry which is preliminary data.</text>
</comment>
<evidence type="ECO:0000313" key="3">
    <source>
        <dbReference type="EMBL" id="PRW05910.1"/>
    </source>
</evidence>
<sequence>MRRGALRACVLLLRRSAGTVGGASEPTALLTAGPHAAAVGGQDVRQQFWAPWLQAPLHSAAPTWLQAAAGDSSDSDSDPGIELVKRTSGHRNSPPLPVRPELAAELRPLVALAGVADAAALSRRVAALGPKREQGVLQHGAAVAQWLLSLGVPRQQLAELLHCCPYVFSWPADERAAVLFGQLAWLGLTAAEAARCFEQQPTPAGSPSFEPAIAVLAALFAAGSGTGGSKSGEQLLGDLLRKQPAAVGLLKLQPSLLQERISSLVQRYGPHWKQQNKQAVIVTALRQHWELLNCTPAHLRALEAMLQQEVGQQPGDGTRLLATIVQRQTRAASCSPETLRQRLLALLVDFGRERLLQAGPTSVAELLAVDTANWQRALAVWRLLGVADPAALGLRNTRSLALDWLAAGRLASLAALQRLLPAQPSFEDTVQKFSGYIAAYSCRRLIGRLLFLQQEGALPLLVADKRAALQQWRRQHGLPASEPAAGEPSSFSISEMLSNSDADLCALPALRSGHFEWHGGQAGSSGSSDSSSTAERYHAFMAQLPQLPAYQRLLAAGEAESRRLAALLPPELAAAAGEEEEEEEEEEEGKP</sequence>
<dbReference type="AlphaFoldDB" id="A0A2P6TBI3"/>
<keyword evidence="4" id="KW-1185">Reference proteome</keyword>
<feature type="compositionally biased region" description="Low complexity" evidence="1">
    <location>
        <begin position="567"/>
        <end position="576"/>
    </location>
</feature>
<organism evidence="3 4">
    <name type="scientific">Chlorella sorokiniana</name>
    <name type="common">Freshwater green alga</name>
    <dbReference type="NCBI Taxonomy" id="3076"/>
    <lineage>
        <taxon>Eukaryota</taxon>
        <taxon>Viridiplantae</taxon>
        <taxon>Chlorophyta</taxon>
        <taxon>core chlorophytes</taxon>
        <taxon>Trebouxiophyceae</taxon>
        <taxon>Chlorellales</taxon>
        <taxon>Chlorellaceae</taxon>
        <taxon>Chlorella clade</taxon>
        <taxon>Chlorella</taxon>
    </lineage>
</organism>
<evidence type="ECO:0000256" key="2">
    <source>
        <dbReference type="SAM" id="SignalP"/>
    </source>
</evidence>
<dbReference type="OrthoDB" id="519701at2759"/>
<feature type="compositionally biased region" description="Acidic residues" evidence="1">
    <location>
        <begin position="577"/>
        <end position="591"/>
    </location>
</feature>
<feature type="region of interest" description="Disordered" evidence="1">
    <location>
        <begin position="567"/>
        <end position="591"/>
    </location>
</feature>
<gene>
    <name evidence="3" type="ORF">C2E21_9399</name>
</gene>
<keyword evidence="2" id="KW-0732">Signal</keyword>
<feature type="signal peptide" evidence="2">
    <location>
        <begin position="1"/>
        <end position="22"/>
    </location>
</feature>
<evidence type="ECO:0000313" key="4">
    <source>
        <dbReference type="Proteomes" id="UP000239899"/>
    </source>
</evidence>